<dbReference type="Pfam" id="PF02872">
    <property type="entry name" value="5_nucleotid_C"/>
    <property type="match status" value="1"/>
</dbReference>
<dbReference type="InterPro" id="IPR008334">
    <property type="entry name" value="5'-Nucleotdase_C"/>
</dbReference>
<dbReference type="Gene3D" id="3.90.780.10">
    <property type="entry name" value="5'-Nucleotidase, C-terminal domain"/>
    <property type="match status" value="1"/>
</dbReference>
<evidence type="ECO:0000313" key="2">
    <source>
        <dbReference type="EMBL" id="MBF4985194.1"/>
    </source>
</evidence>
<dbReference type="InterPro" id="IPR036907">
    <property type="entry name" value="5'-Nucleotdase_C_sf"/>
</dbReference>
<evidence type="ECO:0000313" key="3">
    <source>
        <dbReference type="Proteomes" id="UP001194729"/>
    </source>
</evidence>
<name>A0ABS0A8H6_9FLAO</name>
<sequence length="261" mass="29776">MKSSIYKRLGKAFLYLAFAKALLITTSCKSDYLQLTKVTSSQTHIDSTLQSVEQIENYIAPFKKSLDAQMDEQLSFNPVSMNKNDYKYNTPIGNMLATIVREQGEPIYTSRTGKSIDIVLLNHGGIRAGLPAGPVTMRRAYEIMPFDNEITIAELSGDQMNELINYLIDRKRAHPFDGMKIILNADDSINEVTIQNQPLDKDRTYIVATNDYLYNGGDDMSFFKGAPMMKIDYKIRNAVIDYFKKVDTIKFERDNRFEVLD</sequence>
<dbReference type="EMBL" id="JADKYU010000678">
    <property type="protein sequence ID" value="MBF4985194.1"/>
    <property type="molecule type" value="Genomic_DNA"/>
</dbReference>
<gene>
    <name evidence="2" type="ORF">FNJ87_12935</name>
</gene>
<accession>A0ABS0A8H6</accession>
<evidence type="ECO:0000259" key="1">
    <source>
        <dbReference type="Pfam" id="PF02872"/>
    </source>
</evidence>
<keyword evidence="3" id="KW-1185">Reference proteome</keyword>
<dbReference type="SUPFAM" id="SSF55816">
    <property type="entry name" value="5'-nucleotidase (syn. UDP-sugar hydrolase), C-terminal domain"/>
    <property type="match status" value="1"/>
</dbReference>
<protein>
    <submittedName>
        <fullName evidence="2">5'-nucleotidase C-terminal domain-containing protein</fullName>
    </submittedName>
</protein>
<proteinExistence type="predicted"/>
<reference evidence="2 3" key="1">
    <citation type="submission" date="2020-11" db="EMBL/GenBank/DDBJ databases">
        <title>P. mediterranea TC4 genome.</title>
        <authorList>
            <person name="Molmeret M."/>
        </authorList>
    </citation>
    <scope>NUCLEOTIDE SEQUENCE [LARGE SCALE GENOMIC DNA]</scope>
    <source>
        <strain evidence="2 3">TC4</strain>
    </source>
</reference>
<dbReference type="PANTHER" id="PTHR11575:SF24">
    <property type="entry name" value="5'-NUCLEOTIDASE"/>
    <property type="match status" value="1"/>
</dbReference>
<feature type="domain" description="5'-Nucleotidase C-terminal" evidence="1">
    <location>
        <begin position="82"/>
        <end position="224"/>
    </location>
</feature>
<dbReference type="Proteomes" id="UP001194729">
    <property type="component" value="Unassembled WGS sequence"/>
</dbReference>
<comment type="caution">
    <text evidence="2">The sequence shown here is derived from an EMBL/GenBank/DDBJ whole genome shotgun (WGS) entry which is preliminary data.</text>
</comment>
<dbReference type="InterPro" id="IPR006179">
    <property type="entry name" value="5_nucleotidase/apyrase"/>
</dbReference>
<dbReference type="PRINTS" id="PR01607">
    <property type="entry name" value="APYRASEFAMLY"/>
</dbReference>
<dbReference type="PANTHER" id="PTHR11575">
    <property type="entry name" value="5'-NUCLEOTIDASE-RELATED"/>
    <property type="match status" value="1"/>
</dbReference>
<organism evidence="2 3">
    <name type="scientific">Nonlabens mediterrranea</name>
    <dbReference type="NCBI Taxonomy" id="1419947"/>
    <lineage>
        <taxon>Bacteria</taxon>
        <taxon>Pseudomonadati</taxon>
        <taxon>Bacteroidota</taxon>
        <taxon>Flavobacteriia</taxon>
        <taxon>Flavobacteriales</taxon>
        <taxon>Flavobacteriaceae</taxon>
        <taxon>Nonlabens</taxon>
    </lineage>
</organism>